<dbReference type="EMBL" id="PVLV01000049">
    <property type="protein sequence ID" value="PRH80575.1"/>
    <property type="molecule type" value="Genomic_DNA"/>
</dbReference>
<dbReference type="InterPro" id="IPR036365">
    <property type="entry name" value="PGBD-like_sf"/>
</dbReference>
<evidence type="ECO:0000313" key="2">
    <source>
        <dbReference type="EMBL" id="PRH80575.1"/>
    </source>
</evidence>
<dbReference type="Proteomes" id="UP000239322">
    <property type="component" value="Unassembled WGS sequence"/>
</dbReference>
<sequence>MATTLYPGAIRGTHWYGDTYEGDLMDPNVLALHTTEGTGIVSYSNGAEAPNLTAKPNFTKKGFDVYQHFALNRSARALVNKAGGVETNTLNVIQLELIGTCDPSHKKTWGKLKAGVDYIYWPDAPEWAYDALADLIAWMHKNMGIPLSGPSEWPAYPSSYGATSARMTFSEWNAFKGICGHLHAPENVHGDPGNIPFAKILAKAKALVAGTKPPSTGGGSTTKPKPKPTPPAFPGRDKFGPGKKNKYIKQLGERLVAKGFGKHYRVGPSEDWGDADRQNVRDFQLSRKELRGDADGLPGPLTWKLLFS</sequence>
<accession>A0A2S9Q1L8</accession>
<evidence type="ECO:0000313" key="3">
    <source>
        <dbReference type="Proteomes" id="UP000239322"/>
    </source>
</evidence>
<keyword evidence="3" id="KW-1185">Reference proteome</keyword>
<comment type="caution">
    <text evidence="2">The sequence shown here is derived from an EMBL/GenBank/DDBJ whole genome shotgun (WGS) entry which is preliminary data.</text>
</comment>
<organism evidence="2 3">
    <name type="scientific">Streptomyces solincola</name>
    <dbReference type="NCBI Taxonomy" id="2100817"/>
    <lineage>
        <taxon>Bacteria</taxon>
        <taxon>Bacillati</taxon>
        <taxon>Actinomycetota</taxon>
        <taxon>Actinomycetes</taxon>
        <taxon>Kitasatosporales</taxon>
        <taxon>Streptomycetaceae</taxon>
        <taxon>Streptomyces</taxon>
    </lineage>
</organism>
<proteinExistence type="predicted"/>
<dbReference type="InterPro" id="IPR047763">
    <property type="entry name" value="PG_bind_dom_phiBT1-type"/>
</dbReference>
<reference evidence="2 3" key="1">
    <citation type="submission" date="2018-03" db="EMBL/GenBank/DDBJ databases">
        <title>Novel Streptomyces sp. from soil.</title>
        <authorList>
            <person name="Tan G.Y.A."/>
            <person name="Lee Z.Y."/>
        </authorList>
    </citation>
    <scope>NUCLEOTIDE SEQUENCE [LARGE SCALE GENOMIC DNA]</scope>
    <source>
        <strain evidence="2 3">ST5x</strain>
    </source>
</reference>
<dbReference type="SUPFAM" id="SSF47090">
    <property type="entry name" value="PGBD-like"/>
    <property type="match status" value="1"/>
</dbReference>
<dbReference type="InterPro" id="IPR036366">
    <property type="entry name" value="PGBDSf"/>
</dbReference>
<dbReference type="NCBIfam" id="NF038080">
    <property type="entry name" value="PG_bind_siph"/>
    <property type="match status" value="1"/>
</dbReference>
<name>A0A2S9Q1L8_9ACTN</name>
<evidence type="ECO:0000256" key="1">
    <source>
        <dbReference type="SAM" id="MobiDB-lite"/>
    </source>
</evidence>
<dbReference type="AlphaFoldDB" id="A0A2S9Q1L8"/>
<feature type="region of interest" description="Disordered" evidence="1">
    <location>
        <begin position="210"/>
        <end position="243"/>
    </location>
</feature>
<dbReference type="OrthoDB" id="581371at2"/>
<gene>
    <name evidence="2" type="ORF">C6N75_03460</name>
</gene>
<dbReference type="Gene3D" id="1.10.101.10">
    <property type="entry name" value="PGBD-like superfamily/PGBD"/>
    <property type="match status" value="1"/>
</dbReference>
<protein>
    <submittedName>
        <fullName evidence="2">N-acetylmuramoyl-L-alanine amidase</fullName>
    </submittedName>
</protein>
<dbReference type="RefSeq" id="WP_105867343.1">
    <property type="nucleotide sequence ID" value="NZ_PVLV01000049.1"/>
</dbReference>